<gene>
    <name evidence="2" type="ORF">C447_02102</name>
</gene>
<dbReference type="OrthoDB" id="7531at2157"/>
<evidence type="ECO:0000259" key="1">
    <source>
        <dbReference type="Pfam" id="PF00561"/>
    </source>
</evidence>
<dbReference type="eggNOG" id="arCOG01648">
    <property type="taxonomic scope" value="Archaea"/>
</dbReference>
<dbReference type="PANTHER" id="PTHR43798">
    <property type="entry name" value="MONOACYLGLYCEROL LIPASE"/>
    <property type="match status" value="1"/>
</dbReference>
<dbReference type="PANTHER" id="PTHR43798:SF33">
    <property type="entry name" value="HYDROLASE, PUTATIVE (AFU_ORTHOLOGUE AFUA_2G14860)-RELATED"/>
    <property type="match status" value="1"/>
</dbReference>
<feature type="domain" description="AB hydrolase-1" evidence="1">
    <location>
        <begin position="28"/>
        <end position="137"/>
    </location>
</feature>
<sequence length="184" mass="20646">MSETPTDVATERYRLRPETVVTDRGDGPAIVFAHGTLMDRTMFDPQVEALADDFRTVAYDLRARTDQYASSYDLYDLADDVDALCDGLDLDTVVLCGMSMGGFMALRFAERYPDRLDGLVLIDSMAESYTEVEREQYGQLAEQARADGELTEPGLTVARDGLFGETTRAENPALPDHWVERWRT</sequence>
<dbReference type="RefSeq" id="WP_007690386.1">
    <property type="nucleotide sequence ID" value="NZ_AOMB01000006.1"/>
</dbReference>
<reference evidence="2 3" key="1">
    <citation type="journal article" date="2014" name="PLoS Genet.">
        <title>Phylogenetically driven sequencing of extremely halophilic archaea reveals strategies for static and dynamic osmo-response.</title>
        <authorList>
            <person name="Becker E.A."/>
            <person name="Seitzer P.M."/>
            <person name="Tritt A."/>
            <person name="Larsen D."/>
            <person name="Krusor M."/>
            <person name="Yao A.I."/>
            <person name="Wu D."/>
            <person name="Madern D."/>
            <person name="Eisen J.A."/>
            <person name="Darling A.E."/>
            <person name="Facciotti M.T."/>
        </authorList>
    </citation>
    <scope>NUCLEOTIDE SEQUENCE [LARGE SCALE GENOMIC DNA]</scope>
    <source>
        <strain evidence="2 3">100A6</strain>
    </source>
</reference>
<evidence type="ECO:0000313" key="2">
    <source>
        <dbReference type="EMBL" id="EMA41199.1"/>
    </source>
</evidence>
<keyword evidence="2" id="KW-0378">Hydrolase</keyword>
<comment type="caution">
    <text evidence="2">The sequence shown here is derived from an EMBL/GenBank/DDBJ whole genome shotgun (WGS) entry which is preliminary data.</text>
</comment>
<feature type="non-terminal residue" evidence="2">
    <location>
        <position position="184"/>
    </location>
</feature>
<organism evidence="2 3">
    <name type="scientific">Halococcus hamelinensis 100A6</name>
    <dbReference type="NCBI Taxonomy" id="1132509"/>
    <lineage>
        <taxon>Archaea</taxon>
        <taxon>Methanobacteriati</taxon>
        <taxon>Methanobacteriota</taxon>
        <taxon>Stenosarchaea group</taxon>
        <taxon>Halobacteria</taxon>
        <taxon>Halobacteriales</taxon>
        <taxon>Halococcaceae</taxon>
        <taxon>Halococcus</taxon>
    </lineage>
</organism>
<dbReference type="Gene3D" id="3.40.50.1820">
    <property type="entry name" value="alpha/beta hydrolase"/>
    <property type="match status" value="1"/>
</dbReference>
<dbReference type="InterPro" id="IPR050266">
    <property type="entry name" value="AB_hydrolase_sf"/>
</dbReference>
<dbReference type="AlphaFoldDB" id="M0M996"/>
<dbReference type="SUPFAM" id="SSF53474">
    <property type="entry name" value="alpha/beta-Hydrolases"/>
    <property type="match status" value="1"/>
</dbReference>
<keyword evidence="3" id="KW-1185">Reference proteome</keyword>
<name>M0M996_9EURY</name>
<dbReference type="Proteomes" id="UP000011566">
    <property type="component" value="Unassembled WGS sequence"/>
</dbReference>
<proteinExistence type="predicted"/>
<evidence type="ECO:0000313" key="3">
    <source>
        <dbReference type="Proteomes" id="UP000011566"/>
    </source>
</evidence>
<dbReference type="InterPro" id="IPR000073">
    <property type="entry name" value="AB_hydrolase_1"/>
</dbReference>
<dbReference type="InterPro" id="IPR029058">
    <property type="entry name" value="AB_hydrolase_fold"/>
</dbReference>
<accession>M0M996</accession>
<dbReference type="Pfam" id="PF00561">
    <property type="entry name" value="Abhydrolase_1"/>
    <property type="match status" value="1"/>
</dbReference>
<dbReference type="EMBL" id="AOMB01000006">
    <property type="protein sequence ID" value="EMA41199.1"/>
    <property type="molecule type" value="Genomic_DNA"/>
</dbReference>
<dbReference type="GO" id="GO:0016787">
    <property type="term" value="F:hydrolase activity"/>
    <property type="evidence" value="ECO:0007669"/>
    <property type="project" value="UniProtKB-KW"/>
</dbReference>
<protein>
    <submittedName>
        <fullName evidence="2">Alpha/beta hydrolase fold protein</fullName>
    </submittedName>
</protein>
<dbReference type="PRINTS" id="PR00111">
    <property type="entry name" value="ABHYDROLASE"/>
</dbReference>
<dbReference type="GO" id="GO:0016020">
    <property type="term" value="C:membrane"/>
    <property type="evidence" value="ECO:0007669"/>
    <property type="project" value="TreeGrafter"/>
</dbReference>